<gene>
    <name evidence="6" type="primary">ytaF</name>
    <name evidence="6" type="ORF">MACH08_30380</name>
</gene>
<proteinExistence type="predicted"/>
<organism evidence="6 7">
    <name type="scientific">Oceanobacillus kimchii</name>
    <dbReference type="NCBI Taxonomy" id="746691"/>
    <lineage>
        <taxon>Bacteria</taxon>
        <taxon>Bacillati</taxon>
        <taxon>Bacillota</taxon>
        <taxon>Bacilli</taxon>
        <taxon>Bacillales</taxon>
        <taxon>Bacillaceae</taxon>
        <taxon>Oceanobacillus</taxon>
    </lineage>
</organism>
<protein>
    <submittedName>
        <fullName evidence="6">Sporulation membrane protein YtaF</fullName>
    </submittedName>
</protein>
<keyword evidence="3 5" id="KW-1133">Transmembrane helix</keyword>
<dbReference type="RefSeq" id="WP_017797776.1">
    <property type="nucleotide sequence ID" value="NZ_BSKO01000001.1"/>
</dbReference>
<feature type="transmembrane region" description="Helical" evidence="5">
    <location>
        <begin position="34"/>
        <end position="54"/>
    </location>
</feature>
<dbReference type="PANTHER" id="PTHR35529:SF2">
    <property type="entry name" value="SPORULATION PROTEIN YTAF-RELATED"/>
    <property type="match status" value="1"/>
</dbReference>
<feature type="transmembrane region" description="Helical" evidence="5">
    <location>
        <begin position="157"/>
        <end position="178"/>
    </location>
</feature>
<evidence type="ECO:0000313" key="6">
    <source>
        <dbReference type="EMBL" id="GLO67254.1"/>
    </source>
</evidence>
<evidence type="ECO:0000256" key="4">
    <source>
        <dbReference type="ARBA" id="ARBA00023136"/>
    </source>
</evidence>
<dbReference type="InterPro" id="IPR003810">
    <property type="entry name" value="Mntp/YtaF"/>
</dbReference>
<evidence type="ECO:0000256" key="2">
    <source>
        <dbReference type="ARBA" id="ARBA00022692"/>
    </source>
</evidence>
<keyword evidence="4 5" id="KW-0472">Membrane</keyword>
<feature type="transmembrane region" description="Helical" evidence="5">
    <location>
        <begin position="6"/>
        <end position="27"/>
    </location>
</feature>
<feature type="transmembrane region" description="Helical" evidence="5">
    <location>
        <begin position="131"/>
        <end position="151"/>
    </location>
</feature>
<dbReference type="EMBL" id="BSKO01000001">
    <property type="protein sequence ID" value="GLO67254.1"/>
    <property type="molecule type" value="Genomic_DNA"/>
</dbReference>
<dbReference type="PANTHER" id="PTHR35529">
    <property type="entry name" value="MANGANESE EFFLUX PUMP MNTP-RELATED"/>
    <property type="match status" value="1"/>
</dbReference>
<keyword evidence="7" id="KW-1185">Reference proteome</keyword>
<name>A0ABQ5TK59_9BACI</name>
<reference evidence="6 7" key="1">
    <citation type="submission" date="2023-02" db="EMBL/GenBank/DDBJ databases">
        <title>Oceanobacillus kimchii IFOP_LL358 isolated form Alexandrium catenella lab strain.</title>
        <authorList>
            <person name="Gajardo G."/>
            <person name="Ueki S."/>
            <person name="Maruyama F."/>
        </authorList>
    </citation>
    <scope>NUCLEOTIDE SEQUENCE [LARGE SCALE GENOMIC DNA]</scope>
    <source>
        <strain evidence="6 7">IFOP_LL358</strain>
    </source>
</reference>
<keyword evidence="2 5" id="KW-0812">Transmembrane</keyword>
<sequence length="208" mass="22212">MLIYVGMLLLVMAVSLDGLGVGITYGMRKIRVPFVAIFIIMICSGCIVYTSMTIGEIISNLLSTKITSMLGGSILIFLGIFSFINIFRSKNDSTQSQEMNDLSRLENLKTVMSTPDNADLDKSGVISIGEAFLLGLALALDAFGAGIGAAMLGYPPFITAILTAVMSGLFLKCGIQLGSFISNNPRLRRLSFLPPAILISIGIFNLIG</sequence>
<dbReference type="Proteomes" id="UP001275436">
    <property type="component" value="Unassembled WGS sequence"/>
</dbReference>
<accession>A0ABQ5TK59</accession>
<feature type="transmembrane region" description="Helical" evidence="5">
    <location>
        <begin position="66"/>
        <end position="87"/>
    </location>
</feature>
<comment type="caution">
    <text evidence="6">The sequence shown here is derived from an EMBL/GenBank/DDBJ whole genome shotgun (WGS) entry which is preliminary data.</text>
</comment>
<evidence type="ECO:0000313" key="7">
    <source>
        <dbReference type="Proteomes" id="UP001275436"/>
    </source>
</evidence>
<dbReference type="InterPro" id="IPR014205">
    <property type="entry name" value="Spore_YtaF"/>
</dbReference>
<dbReference type="Pfam" id="PF02659">
    <property type="entry name" value="Mntp"/>
    <property type="match status" value="2"/>
</dbReference>
<feature type="transmembrane region" description="Helical" evidence="5">
    <location>
        <begin position="190"/>
        <end position="207"/>
    </location>
</feature>
<dbReference type="NCBIfam" id="TIGR02840">
    <property type="entry name" value="spore_YtaF"/>
    <property type="match status" value="1"/>
</dbReference>
<evidence type="ECO:0000256" key="3">
    <source>
        <dbReference type="ARBA" id="ARBA00022989"/>
    </source>
</evidence>
<keyword evidence="1" id="KW-1003">Cell membrane</keyword>
<evidence type="ECO:0000256" key="5">
    <source>
        <dbReference type="SAM" id="Phobius"/>
    </source>
</evidence>
<evidence type="ECO:0000256" key="1">
    <source>
        <dbReference type="ARBA" id="ARBA00022475"/>
    </source>
</evidence>